<gene>
    <name evidence="2" type="ORF">BEU01_01615</name>
</gene>
<dbReference type="AlphaFoldDB" id="A0A1J5THR6"/>
<dbReference type="Proteomes" id="UP000183375">
    <property type="component" value="Unassembled WGS sequence"/>
</dbReference>
<evidence type="ECO:0000259" key="1">
    <source>
        <dbReference type="Pfam" id="PF13636"/>
    </source>
</evidence>
<reference evidence="2 3" key="1">
    <citation type="submission" date="2016-08" db="EMBL/GenBank/DDBJ databases">
        <title>New Insights into Marine Group III Euryarchaeota, from dark to light.</title>
        <authorList>
            <person name="Haro-Moreno J.M."/>
            <person name="Rodriguez-Valera F."/>
            <person name="Lopez-Garcia P."/>
            <person name="Moreira D."/>
            <person name="Martin-Cuadrado A.B."/>
        </authorList>
    </citation>
    <scope>NUCLEOTIDE SEQUENCE [LARGE SCALE GENOMIC DNA]</scope>
    <source>
        <strain evidence="2">CG-Epi4</strain>
    </source>
</reference>
<dbReference type="Pfam" id="PF13636">
    <property type="entry name" value="Methyltranf_PUA"/>
    <property type="match status" value="1"/>
</dbReference>
<name>A0A1J5THR6_9ARCH</name>
<proteinExistence type="predicted"/>
<dbReference type="Gene3D" id="2.30.130.60">
    <property type="match status" value="1"/>
</dbReference>
<comment type="caution">
    <text evidence="2">The sequence shown here is derived from an EMBL/GenBank/DDBJ whole genome shotgun (WGS) entry which is preliminary data.</text>
</comment>
<evidence type="ECO:0000313" key="2">
    <source>
        <dbReference type="EMBL" id="OIR20521.1"/>
    </source>
</evidence>
<dbReference type="InterPro" id="IPR027391">
    <property type="entry name" value="Nol1_Nop2_Fmu_2"/>
</dbReference>
<protein>
    <recommendedName>
        <fullName evidence="1">rRNA small subunit methyltransferase F RNA-binding PUA-like domain-containing protein</fullName>
    </recommendedName>
</protein>
<feature type="domain" description="rRNA small subunit methyltransferase F RNA-binding PUA-like" evidence="1">
    <location>
        <begin position="95"/>
        <end position="145"/>
    </location>
</feature>
<accession>A0A1J5THR6</accession>
<dbReference type="EMBL" id="MIYX01000022">
    <property type="protein sequence ID" value="OIR20521.1"/>
    <property type="molecule type" value="Genomic_DNA"/>
</dbReference>
<sequence>MLNLLHEDKKEILIQYCHERFGIGKKIFKEYRFYEGSKNKIYLIKKLLKLRIIPESSGLCIFRFDKTPKPTTNFLQLFSSDISKSILDIDELKLIDYCNGNDLEVSHKFTNVDPGFVAIRYNGNIIGCGHWNKIIVRNQLPKSRRCKIKYW</sequence>
<evidence type="ECO:0000313" key="3">
    <source>
        <dbReference type="Proteomes" id="UP000183375"/>
    </source>
</evidence>
<organism evidence="2 3">
    <name type="scientific">Marine Group III euryarchaeote CG-Epi4</name>
    <dbReference type="NCBI Taxonomy" id="1888998"/>
    <lineage>
        <taxon>Archaea</taxon>
        <taxon>Methanobacteriati</taxon>
        <taxon>Thermoplasmatota</taxon>
        <taxon>Thermoplasmata</taxon>
        <taxon>Candidatus Thermoprofundales</taxon>
    </lineage>
</organism>